<reference evidence="3 5" key="2">
    <citation type="journal article" date="2019" name="Nat. Microbiol.">
        <title>Wide diversity of methane and short-chain alkane metabolisms in uncultured archaea.</title>
        <authorList>
            <person name="Borrel G."/>
            <person name="Adam P.S."/>
            <person name="McKay L.J."/>
            <person name="Chen L.X."/>
            <person name="Sierra-Garcia I.N."/>
            <person name="Sieber C.M."/>
            <person name="Letourneur Q."/>
            <person name="Ghozlane A."/>
            <person name="Andersen G.L."/>
            <person name="Li W.J."/>
            <person name="Hallam S.J."/>
            <person name="Muyzer G."/>
            <person name="de Oliveira V.M."/>
            <person name="Inskeep W.P."/>
            <person name="Banfield J.F."/>
            <person name="Gribaldo S."/>
        </authorList>
    </citation>
    <scope>NUCLEOTIDE SEQUENCE [LARGE SCALE GENOMIC DNA]</scope>
    <source>
        <strain evidence="3">NM4</strain>
    </source>
</reference>
<gene>
    <name evidence="2" type="ORF">D6D85_14050</name>
    <name evidence="3" type="ORF">EF810_04485</name>
</gene>
<keyword evidence="4" id="KW-1185">Reference proteome</keyword>
<reference evidence="2 4" key="1">
    <citation type="submission" date="2018-10" db="EMBL/GenBank/DDBJ databases">
        <title>Co-occurring genomic capacity for anaerobic methane metabolism and dissimilatory sulfite reduction discovered in the Korarchaeota.</title>
        <authorList>
            <person name="Mckay L.J."/>
            <person name="Dlakic M."/>
            <person name="Fields M.W."/>
            <person name="Delmont T.O."/>
            <person name="Eren A.M."/>
            <person name="Jay Z.J."/>
            <person name="Klingelsmith K.B."/>
            <person name="Rusch D.B."/>
            <person name="Inskeep W.P."/>
        </authorList>
    </citation>
    <scope>NUCLEOTIDE SEQUENCE [LARGE SCALE GENOMIC DNA]</scope>
    <source>
        <strain evidence="2 4">MDKW</strain>
    </source>
</reference>
<dbReference type="Pfam" id="PF01894">
    <property type="entry name" value="YjbQ"/>
    <property type="match status" value="1"/>
</dbReference>
<dbReference type="PIRSF" id="PIRSF004681">
    <property type="entry name" value="UCP004681"/>
    <property type="match status" value="1"/>
</dbReference>
<dbReference type="EMBL" id="RXII01000069">
    <property type="protein sequence ID" value="RZN61702.1"/>
    <property type="molecule type" value="Genomic_DNA"/>
</dbReference>
<dbReference type="PANTHER" id="PTHR30615">
    <property type="entry name" value="UNCHARACTERIZED PROTEIN YJBQ-RELATED"/>
    <property type="match status" value="1"/>
</dbReference>
<evidence type="ECO:0000313" key="5">
    <source>
        <dbReference type="Proteomes" id="UP000316217"/>
    </source>
</evidence>
<evidence type="ECO:0000313" key="2">
    <source>
        <dbReference type="EMBL" id="RSN72406.1"/>
    </source>
</evidence>
<dbReference type="OrthoDB" id="6663at2157"/>
<organism evidence="2 4">
    <name type="scientific">Candidatus Methanodesulfokora washburnensis</name>
    <dbReference type="NCBI Taxonomy" id="2478471"/>
    <lineage>
        <taxon>Archaea</taxon>
        <taxon>Thermoproteota</taxon>
        <taxon>Candidatus Korarchaeia</taxon>
        <taxon>Candidatus Korarchaeia incertae sedis</taxon>
        <taxon>Candidatus Methanodesulfokora</taxon>
    </lineage>
</organism>
<dbReference type="PANTHER" id="PTHR30615:SF8">
    <property type="entry name" value="UPF0047 PROTEIN C4A8.02C"/>
    <property type="match status" value="1"/>
</dbReference>
<dbReference type="InterPro" id="IPR035917">
    <property type="entry name" value="YjbQ-like_sf"/>
</dbReference>
<dbReference type="AlphaFoldDB" id="A0A429GFJ5"/>
<evidence type="ECO:0000313" key="4">
    <source>
        <dbReference type="Proteomes" id="UP000277582"/>
    </source>
</evidence>
<accession>A0A429GFJ5</accession>
<dbReference type="NCBIfam" id="TIGR00149">
    <property type="entry name" value="TIGR00149_YjbQ"/>
    <property type="match status" value="1"/>
</dbReference>
<name>A0A429GFJ5_9CREN</name>
<sequence>MASYTDIITVRSKNRMEVIDITDLVEDSVRKSGISSGICLVHLPHATAALIANENESGLIRDIIRKIKEEFVREGWEHDRIDDNAHAHIASSFIGASRAFPVVSGRLMRGTWQNLMLVELDGPRERKVVITVVGD</sequence>
<evidence type="ECO:0000256" key="1">
    <source>
        <dbReference type="ARBA" id="ARBA00005534"/>
    </source>
</evidence>
<comment type="caution">
    <text evidence="2">The sequence shown here is derived from an EMBL/GenBank/DDBJ whole genome shotgun (WGS) entry which is preliminary data.</text>
</comment>
<dbReference type="Proteomes" id="UP000277582">
    <property type="component" value="Unassembled WGS sequence"/>
</dbReference>
<dbReference type="Gene3D" id="2.60.120.460">
    <property type="entry name" value="YjbQ-like"/>
    <property type="match status" value="1"/>
</dbReference>
<dbReference type="EMBL" id="RCOS01000156">
    <property type="protein sequence ID" value="RSN72406.1"/>
    <property type="molecule type" value="Genomic_DNA"/>
</dbReference>
<dbReference type="SUPFAM" id="SSF111038">
    <property type="entry name" value="YjbQ-like"/>
    <property type="match status" value="1"/>
</dbReference>
<proteinExistence type="inferred from homology"/>
<dbReference type="Proteomes" id="UP000316217">
    <property type="component" value="Unassembled WGS sequence"/>
</dbReference>
<evidence type="ECO:0000313" key="3">
    <source>
        <dbReference type="EMBL" id="RZN61702.1"/>
    </source>
</evidence>
<comment type="similarity">
    <text evidence="1">Belongs to the UPF0047 family.</text>
</comment>
<dbReference type="InterPro" id="IPR001602">
    <property type="entry name" value="UPF0047_YjbQ-like"/>
</dbReference>
<protein>
    <submittedName>
        <fullName evidence="2">YjbQ family protein</fullName>
    </submittedName>
</protein>